<evidence type="ECO:0000256" key="4">
    <source>
        <dbReference type="ARBA" id="ARBA00022989"/>
    </source>
</evidence>
<dbReference type="PANTHER" id="PTHR46841:SF7">
    <property type="entry name" value="IG-LIKE DOMAIN-CONTAINING PROTEIN"/>
    <property type="match status" value="1"/>
</dbReference>
<dbReference type="InterPro" id="IPR003599">
    <property type="entry name" value="Ig_sub"/>
</dbReference>
<feature type="transmembrane region" description="Helical" evidence="10">
    <location>
        <begin position="257"/>
        <end position="279"/>
    </location>
</feature>
<dbReference type="GO" id="GO:0034113">
    <property type="term" value="P:heterotypic cell-cell adhesion"/>
    <property type="evidence" value="ECO:0007669"/>
    <property type="project" value="TreeGrafter"/>
</dbReference>
<dbReference type="GO" id="GO:0016020">
    <property type="term" value="C:membrane"/>
    <property type="evidence" value="ECO:0007669"/>
    <property type="project" value="UniProtKB-SubCell"/>
</dbReference>
<keyword evidence="8" id="KW-0393">Immunoglobulin domain</keyword>
<dbReference type="GO" id="GO:0009986">
    <property type="term" value="C:cell surface"/>
    <property type="evidence" value="ECO:0007669"/>
    <property type="project" value="TreeGrafter"/>
</dbReference>
<dbReference type="GO" id="GO:0030424">
    <property type="term" value="C:axon"/>
    <property type="evidence" value="ECO:0007669"/>
    <property type="project" value="TreeGrafter"/>
</dbReference>
<organism evidence="12">
    <name type="scientific">Nothobranchius furzeri</name>
    <name type="common">Turquoise killifish</name>
    <dbReference type="NCBI Taxonomy" id="105023"/>
    <lineage>
        <taxon>Eukaryota</taxon>
        <taxon>Metazoa</taxon>
        <taxon>Chordata</taxon>
        <taxon>Craniata</taxon>
        <taxon>Vertebrata</taxon>
        <taxon>Euteleostomi</taxon>
        <taxon>Actinopterygii</taxon>
        <taxon>Neopterygii</taxon>
        <taxon>Teleostei</taxon>
        <taxon>Neoteleostei</taxon>
        <taxon>Acanthomorphata</taxon>
        <taxon>Ovalentaria</taxon>
        <taxon>Atherinomorphae</taxon>
        <taxon>Cyprinodontiformes</taxon>
        <taxon>Nothobranchiidae</taxon>
        <taxon>Nothobranchius</taxon>
    </lineage>
</organism>
<dbReference type="Pfam" id="PF07686">
    <property type="entry name" value="V-set"/>
    <property type="match status" value="1"/>
</dbReference>
<dbReference type="SUPFAM" id="SSF48726">
    <property type="entry name" value="Immunoglobulin"/>
    <property type="match status" value="2"/>
</dbReference>
<evidence type="ECO:0000256" key="3">
    <source>
        <dbReference type="ARBA" id="ARBA00022729"/>
    </source>
</evidence>
<dbReference type="GO" id="GO:0043025">
    <property type="term" value="C:neuronal cell body"/>
    <property type="evidence" value="ECO:0007669"/>
    <property type="project" value="TreeGrafter"/>
</dbReference>
<reference evidence="12" key="1">
    <citation type="submission" date="2016-05" db="EMBL/GenBank/DDBJ databases">
        <authorList>
            <person name="Lavstsen T."/>
            <person name="Jespersen J.S."/>
        </authorList>
    </citation>
    <scope>NUCLEOTIDE SEQUENCE</scope>
    <source>
        <tissue evidence="12">Brain</tissue>
    </source>
</reference>
<dbReference type="InterPro" id="IPR047164">
    <property type="entry name" value="OX2G-like"/>
</dbReference>
<feature type="domain" description="Ig-like" evidence="11">
    <location>
        <begin position="29"/>
        <end position="124"/>
    </location>
</feature>
<keyword evidence="3" id="KW-0732">Signal</keyword>
<evidence type="ECO:0000256" key="1">
    <source>
        <dbReference type="ARBA" id="ARBA00004167"/>
    </source>
</evidence>
<feature type="compositionally biased region" description="Polar residues" evidence="9">
    <location>
        <begin position="296"/>
        <end position="308"/>
    </location>
</feature>
<dbReference type="PANTHER" id="PTHR46841">
    <property type="entry name" value="OX-2 MEMBRANE GLYCOPROTEIN"/>
    <property type="match status" value="1"/>
</dbReference>
<accession>A0A1A8B417</accession>
<evidence type="ECO:0000256" key="2">
    <source>
        <dbReference type="ARBA" id="ARBA00022692"/>
    </source>
</evidence>
<feature type="region of interest" description="Disordered" evidence="9">
    <location>
        <begin position="284"/>
        <end position="312"/>
    </location>
</feature>
<dbReference type="EMBL" id="HADY01022951">
    <property type="protein sequence ID" value="SBP61436.1"/>
    <property type="molecule type" value="Transcribed_RNA"/>
</dbReference>
<keyword evidence="6" id="KW-1015">Disulfide bond</keyword>
<dbReference type="GO" id="GO:0098632">
    <property type="term" value="F:cell-cell adhesion mediator activity"/>
    <property type="evidence" value="ECO:0007669"/>
    <property type="project" value="InterPro"/>
</dbReference>
<evidence type="ECO:0000256" key="8">
    <source>
        <dbReference type="ARBA" id="ARBA00023319"/>
    </source>
</evidence>
<dbReference type="SMART" id="SM00409">
    <property type="entry name" value="IG"/>
    <property type="match status" value="1"/>
</dbReference>
<dbReference type="InterPro" id="IPR036179">
    <property type="entry name" value="Ig-like_dom_sf"/>
</dbReference>
<dbReference type="Gene3D" id="2.60.40.10">
    <property type="entry name" value="Immunoglobulins"/>
    <property type="match status" value="2"/>
</dbReference>
<feature type="region of interest" description="Disordered" evidence="9">
    <location>
        <begin position="317"/>
        <end position="336"/>
    </location>
</feature>
<keyword evidence="4 10" id="KW-1133">Transmembrane helix</keyword>
<evidence type="ECO:0000256" key="5">
    <source>
        <dbReference type="ARBA" id="ARBA00023136"/>
    </source>
</evidence>
<keyword evidence="2 10" id="KW-0812">Transmembrane</keyword>
<gene>
    <name evidence="12" type="primary">Nfu_g_1_013990</name>
</gene>
<dbReference type="InterPro" id="IPR013783">
    <property type="entry name" value="Ig-like_fold"/>
</dbReference>
<reference evidence="12" key="2">
    <citation type="submission" date="2016-06" db="EMBL/GenBank/DDBJ databases">
        <title>The genome of a short-lived fish provides insights into sex chromosome evolution and the genetic control of aging.</title>
        <authorList>
            <person name="Reichwald K."/>
            <person name="Felder M."/>
            <person name="Petzold A."/>
            <person name="Koch P."/>
            <person name="Groth M."/>
            <person name="Platzer M."/>
        </authorList>
    </citation>
    <scope>NUCLEOTIDE SEQUENCE</scope>
    <source>
        <tissue evidence="12">Brain</tissue>
    </source>
</reference>
<keyword evidence="5 10" id="KW-0472">Membrane</keyword>
<keyword evidence="7" id="KW-0325">Glycoprotein</keyword>
<name>A0A1A8B417_NOTFU</name>
<evidence type="ECO:0000256" key="9">
    <source>
        <dbReference type="SAM" id="MobiDB-lite"/>
    </source>
</evidence>
<sequence length="336" mass="37456">FTWFEFEFSGATMFGASVTCLYVLLELIPKGASVTIQTEQAVMAAAGGPASLTCQLTEHDDVLQITWQKILPDGEKDLATYTRRFGARVRPELKDNMDFQYEELQNCSVVIREATGEDEGCYRCVFNTYGKGALIGTTCLKLYELHGPVLHIREPWSPEESEVSCSATGRPAPTVTLIVTQQHLSFSQHNTTRVHNNNNTVTVTTTAVLSGLHGNSTQVGCVAGVASGAQIQVFQRIYEEKRTSDDGFLNPESLRSFLTWTAVLWMIALFCMLAVIGYLQHKLKHSSRNPERTKTPRQTTRDSQQVTTPLIHHVNEIKQRTPAKTRPESSVSKQLF</sequence>
<evidence type="ECO:0000256" key="10">
    <source>
        <dbReference type="SAM" id="Phobius"/>
    </source>
</evidence>
<dbReference type="InterPro" id="IPR013106">
    <property type="entry name" value="Ig_V-set"/>
</dbReference>
<evidence type="ECO:0000259" key="11">
    <source>
        <dbReference type="PROSITE" id="PS50835"/>
    </source>
</evidence>
<protein>
    <recommendedName>
        <fullName evidence="11">Ig-like domain-containing protein</fullName>
    </recommendedName>
</protein>
<dbReference type="InterPro" id="IPR007110">
    <property type="entry name" value="Ig-like_dom"/>
</dbReference>
<evidence type="ECO:0000313" key="12">
    <source>
        <dbReference type="EMBL" id="SBP61436.1"/>
    </source>
</evidence>
<dbReference type="PROSITE" id="PS50835">
    <property type="entry name" value="IG_LIKE"/>
    <property type="match status" value="1"/>
</dbReference>
<evidence type="ECO:0000256" key="6">
    <source>
        <dbReference type="ARBA" id="ARBA00023157"/>
    </source>
</evidence>
<dbReference type="GO" id="GO:0150079">
    <property type="term" value="P:negative regulation of neuroinflammatory response"/>
    <property type="evidence" value="ECO:0007669"/>
    <property type="project" value="TreeGrafter"/>
</dbReference>
<comment type="subcellular location">
    <subcellularLocation>
        <location evidence="1">Membrane</location>
        <topology evidence="1">Single-pass membrane protein</topology>
    </subcellularLocation>
</comment>
<dbReference type="AlphaFoldDB" id="A0A1A8B417"/>
<feature type="non-terminal residue" evidence="12">
    <location>
        <position position="1"/>
    </location>
</feature>
<proteinExistence type="predicted"/>
<evidence type="ECO:0000256" key="7">
    <source>
        <dbReference type="ARBA" id="ARBA00023180"/>
    </source>
</evidence>